<organism evidence="1 2">
    <name type="scientific">Dipteronia sinensis</name>
    <dbReference type="NCBI Taxonomy" id="43782"/>
    <lineage>
        <taxon>Eukaryota</taxon>
        <taxon>Viridiplantae</taxon>
        <taxon>Streptophyta</taxon>
        <taxon>Embryophyta</taxon>
        <taxon>Tracheophyta</taxon>
        <taxon>Spermatophyta</taxon>
        <taxon>Magnoliopsida</taxon>
        <taxon>eudicotyledons</taxon>
        <taxon>Gunneridae</taxon>
        <taxon>Pentapetalae</taxon>
        <taxon>rosids</taxon>
        <taxon>malvids</taxon>
        <taxon>Sapindales</taxon>
        <taxon>Sapindaceae</taxon>
        <taxon>Hippocastanoideae</taxon>
        <taxon>Acereae</taxon>
        <taxon>Dipteronia</taxon>
    </lineage>
</organism>
<dbReference type="EMBL" id="JANJYJ010000005">
    <property type="protein sequence ID" value="KAK3210546.1"/>
    <property type="molecule type" value="Genomic_DNA"/>
</dbReference>
<dbReference type="InterPro" id="IPR032675">
    <property type="entry name" value="LRR_dom_sf"/>
</dbReference>
<dbReference type="SUPFAM" id="SSF52058">
    <property type="entry name" value="L domain-like"/>
    <property type="match status" value="1"/>
</dbReference>
<dbReference type="Pfam" id="PF13855">
    <property type="entry name" value="LRR_8"/>
    <property type="match status" value="1"/>
</dbReference>
<dbReference type="InterPro" id="IPR001611">
    <property type="entry name" value="Leu-rich_rpt"/>
</dbReference>
<sequence>MDFDRCSSLTKFPMISWNLRTLNLCKTAIEEVPDSTIESLNKLVSLNISNNRKLKNLPTSMRHFMTSLRSLSLNGCSNITEFPHISGKITKLFLCETAIEEVPSFVERLTNLKNLRLDYYKRLNRVSSGVFQLEYLETLSLSLSSWMPKS</sequence>
<keyword evidence="2" id="KW-1185">Reference proteome</keyword>
<gene>
    <name evidence="1" type="ORF">Dsin_015252</name>
</gene>
<accession>A0AAE0E4D8</accession>
<dbReference type="PANTHER" id="PTHR47186:SF63">
    <property type="entry name" value="C-JID DOMAIN-CONTAINING PROTEIN"/>
    <property type="match status" value="1"/>
</dbReference>
<evidence type="ECO:0000313" key="2">
    <source>
        <dbReference type="Proteomes" id="UP001281410"/>
    </source>
</evidence>
<dbReference type="AlphaFoldDB" id="A0AAE0E4D8"/>
<reference evidence="1" key="1">
    <citation type="journal article" date="2023" name="Plant J.">
        <title>Genome sequences and population genomics provide insights into the demographic history, inbreeding, and mutation load of two 'living fossil' tree species of Dipteronia.</title>
        <authorList>
            <person name="Feng Y."/>
            <person name="Comes H.P."/>
            <person name="Chen J."/>
            <person name="Zhu S."/>
            <person name="Lu R."/>
            <person name="Zhang X."/>
            <person name="Li P."/>
            <person name="Qiu J."/>
            <person name="Olsen K.M."/>
            <person name="Qiu Y."/>
        </authorList>
    </citation>
    <scope>NUCLEOTIDE SEQUENCE</scope>
    <source>
        <strain evidence="1">NBL</strain>
    </source>
</reference>
<dbReference type="Proteomes" id="UP001281410">
    <property type="component" value="Unassembled WGS sequence"/>
</dbReference>
<name>A0AAE0E4D8_9ROSI</name>
<proteinExistence type="predicted"/>
<comment type="caution">
    <text evidence="1">The sequence shown here is derived from an EMBL/GenBank/DDBJ whole genome shotgun (WGS) entry which is preliminary data.</text>
</comment>
<dbReference type="Gene3D" id="3.80.10.10">
    <property type="entry name" value="Ribonuclease Inhibitor"/>
    <property type="match status" value="1"/>
</dbReference>
<evidence type="ECO:0000313" key="1">
    <source>
        <dbReference type="EMBL" id="KAK3210546.1"/>
    </source>
</evidence>
<dbReference type="PANTHER" id="PTHR47186">
    <property type="entry name" value="LEUCINE-RICH REPEAT-CONTAINING PROTEIN 57"/>
    <property type="match status" value="1"/>
</dbReference>
<protein>
    <submittedName>
        <fullName evidence="1">Uncharacterized protein</fullName>
    </submittedName>
</protein>